<dbReference type="AlphaFoldDB" id="A0A166RF57"/>
<dbReference type="EMBL" id="QQPC01000031">
    <property type="protein sequence ID" value="REA82105.1"/>
    <property type="molecule type" value="Genomic_DNA"/>
</dbReference>
<evidence type="ECO:0000256" key="1">
    <source>
        <dbReference type="SAM" id="Phobius"/>
    </source>
</evidence>
<feature type="transmembrane region" description="Helical" evidence="1">
    <location>
        <begin position="63"/>
        <end position="82"/>
    </location>
</feature>
<evidence type="ECO:0000313" key="4">
    <source>
        <dbReference type="EMBL" id="REA82105.1"/>
    </source>
</evidence>
<comment type="caution">
    <text evidence="4">The sequence shown here is derived from an EMBL/GenBank/DDBJ whole genome shotgun (WGS) entry which is preliminary data.</text>
</comment>
<dbReference type="Proteomes" id="UP000600220">
    <property type="component" value="Unassembled WGS sequence"/>
</dbReference>
<feature type="transmembrane region" description="Helical" evidence="1">
    <location>
        <begin position="167"/>
        <end position="184"/>
    </location>
</feature>
<feature type="transmembrane region" description="Helical" evidence="1">
    <location>
        <begin position="29"/>
        <end position="51"/>
    </location>
</feature>
<feature type="transmembrane region" description="Helical" evidence="1">
    <location>
        <begin position="103"/>
        <end position="124"/>
    </location>
</feature>
<keyword evidence="1" id="KW-1133">Transmembrane helix</keyword>
<feature type="transmembrane region" description="Helical" evidence="1">
    <location>
        <begin position="136"/>
        <end position="160"/>
    </location>
</feature>
<accession>A0A166RF57</accession>
<proteinExistence type="predicted"/>
<reference evidence="4" key="2">
    <citation type="journal article" date="2018" name="Vet. Microbiol.">
        <title>Methicillin-resistant staphylococci amongst veterinary personnel, personnel-owned pets, patients and the hospital environment of two small animal veterinary hospitals.</title>
        <authorList>
            <person name="Worthing K.A."/>
            <person name="Brown J."/>
            <person name="Gerber L."/>
            <person name="Abraham S."/>
            <person name="Trott D."/>
            <person name="Norris J.M."/>
        </authorList>
    </citation>
    <scope>NUCLEOTIDE SEQUENCE</scope>
    <source>
        <strain evidence="4">ST496-2</strain>
    </source>
</reference>
<evidence type="ECO:0000313" key="5">
    <source>
        <dbReference type="Proteomes" id="UP000246800"/>
    </source>
</evidence>
<dbReference type="OrthoDB" id="2417273at2"/>
<dbReference type="OMA" id="LYRIVAM"/>
<name>A0A166RF57_STAPS</name>
<keyword evidence="1" id="KW-0812">Transmembrane</keyword>
<evidence type="ECO:0000313" key="3">
    <source>
        <dbReference type="EMBL" id="PWZ75394.1"/>
    </source>
</evidence>
<dbReference type="EMBL" id="AAXKXX010000005">
    <property type="protein sequence ID" value="EGQ4384478.1"/>
    <property type="molecule type" value="Genomic_DNA"/>
</dbReference>
<keyword evidence="1" id="KW-0472">Membrane</keyword>
<dbReference type="EMBL" id="QEIT01000027">
    <property type="protein sequence ID" value="PWZ75394.1"/>
    <property type="molecule type" value="Genomic_DNA"/>
</dbReference>
<gene>
    <name evidence="3" type="ORF">DD902_05580</name>
    <name evidence="4" type="ORF">DV961_05485</name>
    <name evidence="2" type="ORF">EGV54_05140</name>
</gene>
<reference evidence="6" key="3">
    <citation type="journal article" date="2018" name="Vet. Microbiol.">
        <title>Molecular epidemiology of methicillin-resistant staphylococci amongst veterinary personnel, personnel-owned pets, patients and the hospital environment of two companion animal veterinary hospitals.</title>
        <authorList>
            <person name="Worthing K.A."/>
            <person name="Brown J."/>
            <person name="Gerber L."/>
            <person name="Abraham S."/>
            <person name="Trott D."/>
            <person name="Norris J.M."/>
        </authorList>
    </citation>
    <scope>NUCLEOTIDE SEQUENCE [LARGE SCALE GENOMIC DNA]</scope>
    <source>
        <strain evidence="6">ST496-2</strain>
    </source>
</reference>
<feature type="transmembrane region" description="Helical" evidence="1">
    <location>
        <begin position="224"/>
        <end position="242"/>
    </location>
</feature>
<reference evidence="3 5" key="1">
    <citation type="journal article" date="2018" name="Vet. Microbiol.">
        <title>Clonal diversity and geographic distribution of methicillin-resistant Staphylococcus pseudintermedius from Australian animals: Discovery of novel sequence types.</title>
        <authorList>
            <person name="Worthing K.A."/>
            <person name="Abraham S."/>
            <person name="Coombs G.W."/>
            <person name="Pang S."/>
            <person name="Saputra S."/>
            <person name="Jordan D."/>
            <person name="Trott D.J."/>
            <person name="Norris J.M."/>
        </authorList>
    </citation>
    <scope>NUCLEOTIDE SEQUENCE [LARGE SCALE GENOMIC DNA]</scope>
    <source>
        <strain evidence="3 5">ST525 1</strain>
    </source>
</reference>
<dbReference type="Proteomes" id="UP000246800">
    <property type="component" value="Unassembled WGS sequence"/>
</dbReference>
<evidence type="ECO:0000313" key="2">
    <source>
        <dbReference type="EMBL" id="EGQ4384478.1"/>
    </source>
</evidence>
<dbReference type="Proteomes" id="UP000256409">
    <property type="component" value="Unassembled WGS sequence"/>
</dbReference>
<dbReference type="eggNOG" id="COG1682">
    <property type="taxonomic scope" value="Bacteria"/>
</dbReference>
<reference evidence="2 7" key="4">
    <citation type="submission" date="2018-11" db="EMBL/GenBank/DDBJ databases">
        <authorList>
            <consortium name="Veterinary Laboratory Investigation and Response Network"/>
        </authorList>
    </citation>
    <scope>NUCLEOTIDE SEQUENCE [LARGE SCALE GENOMIC DNA]</scope>
    <source>
        <strain evidence="2 7">SPSE-18-VL-LA-PA-Ryan-0021</strain>
    </source>
</reference>
<sequence length="265" mass="31334">MLENLIHFFHNRTRLFRHSKYRLQKHRKWTALTFLIAFGLMVLTAIAFYFLDIVEVTQATFDYRLTGLVAFGVIWVAIYIHYRFFPRDYYVTRHFNMSPFFHIVLSSGMHTIILTVLMTVMAWLKPLNTDTTWVGVFFYSAMSFVFIVIMSFLLGLVYVLYPKLDRVFTLIVILTFLLVPILYIPPNSNGWVTHVMMLNPMYYLVNGMQQAVIVGHEAMNHLGYHFYFMCFIGLMIVFCYALKDYVSQLRPNEHHQSKVQKEKAE</sequence>
<organism evidence="4 6">
    <name type="scientific">Staphylococcus pseudintermedius</name>
    <dbReference type="NCBI Taxonomy" id="283734"/>
    <lineage>
        <taxon>Bacteria</taxon>
        <taxon>Bacillati</taxon>
        <taxon>Bacillota</taxon>
        <taxon>Bacilli</taxon>
        <taxon>Bacillales</taxon>
        <taxon>Staphylococcaceae</taxon>
        <taxon>Staphylococcus</taxon>
        <taxon>Staphylococcus intermedius group</taxon>
    </lineage>
</organism>
<evidence type="ECO:0000313" key="6">
    <source>
        <dbReference type="Proteomes" id="UP000256409"/>
    </source>
</evidence>
<keyword evidence="7" id="KW-1185">Reference proteome</keyword>
<evidence type="ECO:0000313" key="7">
    <source>
        <dbReference type="Proteomes" id="UP000600220"/>
    </source>
</evidence>
<protein>
    <submittedName>
        <fullName evidence="4">Teichoic acid translocation permease</fullName>
    </submittedName>
</protein>
<dbReference type="RefSeq" id="WP_014613499.1">
    <property type="nucleotide sequence ID" value="NZ_BAAFHQ010000005.1"/>
</dbReference>